<dbReference type="InterPro" id="IPR002491">
    <property type="entry name" value="ABC_transptr_periplasmic_BD"/>
</dbReference>
<dbReference type="EMBL" id="JMEE01000023">
    <property type="protein sequence ID" value="RWR02362.1"/>
    <property type="molecule type" value="Genomic_DNA"/>
</dbReference>
<name>A0A443IE77_9GAMM</name>
<dbReference type="InterPro" id="IPR050902">
    <property type="entry name" value="ABC_Transporter_SBP"/>
</dbReference>
<proteinExistence type="predicted"/>
<evidence type="ECO:0000259" key="2">
    <source>
        <dbReference type="PROSITE" id="PS50983"/>
    </source>
</evidence>
<sequence length="379" mass="42089">MFFKSLPIMLLTVFSWIISPASYANPVTVTDIAGRQVVLKKPAERIILADARALQALQIVHPDDPFKGIIAWDNSLKNKAPDLYKLYKSAYPNLSKLPILENAYLSDFSVEKVVGMNPDLIIFDYGVLAKLKESQVLPQLEKIGIPVMFIDFRLRPLTNTVSSIRILGQALGETEGSEAYIRFYQQRLALINQRVSTLAANQRPSVFIERHAGMTGEECCFTFGKGSFGEFIQAAGGVNMGSALFAGKSGTINLEQLITSNPAFYLMTGADWSDSYKESIGVPLGYNADVTLSHQRLDKLMARNGVNVLQAIKNRQVMAIYHQFYDSPLNILAVESIAKFLHPELFKDLNPQADAEAIHQQFLAQPFSGLFWLSASTDK</sequence>
<reference evidence="3 4" key="1">
    <citation type="submission" date="2014-04" db="EMBL/GenBank/DDBJ databases">
        <title>Draft genome sequence of Pantoea beijingensis strain LMG 27579, an emerging pathogen to Pleurotus eryngii with potential industrial application.</title>
        <authorList>
            <person name="Xu F."/>
            <person name="Liu Y."/>
            <person name="Wang S."/>
            <person name="Yin Y."/>
            <person name="Ma Y."/>
            <person name="Zhao S."/>
            <person name="Rong C."/>
        </authorList>
    </citation>
    <scope>NUCLEOTIDE SEQUENCE [LARGE SCALE GENOMIC DNA]</scope>
    <source>
        <strain evidence="3 4">LMG 27579</strain>
    </source>
</reference>
<dbReference type="RefSeq" id="WP_375139767.1">
    <property type="nucleotide sequence ID" value="NZ_CP071409.1"/>
</dbReference>
<organism evidence="3 4">
    <name type="scientific">[Pantoea] beijingensis</name>
    <dbReference type="NCBI Taxonomy" id="1324864"/>
    <lineage>
        <taxon>Bacteria</taxon>
        <taxon>Pseudomonadati</taxon>
        <taxon>Pseudomonadota</taxon>
        <taxon>Gammaproteobacteria</taxon>
        <taxon>Enterobacterales</taxon>
        <taxon>Erwiniaceae</taxon>
        <taxon>Erwinia</taxon>
    </lineage>
</organism>
<evidence type="ECO:0000313" key="4">
    <source>
        <dbReference type="Proteomes" id="UP000288794"/>
    </source>
</evidence>
<dbReference type="AlphaFoldDB" id="A0A443IE77"/>
<evidence type="ECO:0000256" key="1">
    <source>
        <dbReference type="SAM" id="SignalP"/>
    </source>
</evidence>
<gene>
    <name evidence="3" type="ORF">ED28_08250</name>
</gene>
<dbReference type="PANTHER" id="PTHR30535:SF34">
    <property type="entry name" value="MOLYBDATE-BINDING PROTEIN MOLA"/>
    <property type="match status" value="1"/>
</dbReference>
<keyword evidence="1" id="KW-0732">Signal</keyword>
<evidence type="ECO:0000313" key="3">
    <source>
        <dbReference type="EMBL" id="RWR02362.1"/>
    </source>
</evidence>
<dbReference type="PROSITE" id="PS50983">
    <property type="entry name" value="FE_B12_PBP"/>
    <property type="match status" value="1"/>
</dbReference>
<dbReference type="PANTHER" id="PTHR30535">
    <property type="entry name" value="VITAMIN B12-BINDING PROTEIN"/>
    <property type="match status" value="1"/>
</dbReference>
<protein>
    <submittedName>
        <fullName evidence="3">Iron transporter</fullName>
    </submittedName>
</protein>
<accession>A0A443IE77</accession>
<feature type="domain" description="Fe/B12 periplasmic-binding" evidence="2">
    <location>
        <begin position="45"/>
        <end position="349"/>
    </location>
</feature>
<dbReference type="Pfam" id="PF01497">
    <property type="entry name" value="Peripla_BP_2"/>
    <property type="match status" value="1"/>
</dbReference>
<dbReference type="Gene3D" id="3.40.50.1980">
    <property type="entry name" value="Nitrogenase molybdenum iron protein domain"/>
    <property type="match status" value="2"/>
</dbReference>
<dbReference type="Proteomes" id="UP000288794">
    <property type="component" value="Unassembled WGS sequence"/>
</dbReference>
<keyword evidence="4" id="KW-1185">Reference proteome</keyword>
<feature type="chain" id="PRO_5019245355" evidence="1">
    <location>
        <begin position="25"/>
        <end position="379"/>
    </location>
</feature>
<comment type="caution">
    <text evidence="3">The sequence shown here is derived from an EMBL/GenBank/DDBJ whole genome shotgun (WGS) entry which is preliminary data.</text>
</comment>
<feature type="signal peptide" evidence="1">
    <location>
        <begin position="1"/>
        <end position="24"/>
    </location>
</feature>
<dbReference type="SUPFAM" id="SSF53807">
    <property type="entry name" value="Helical backbone' metal receptor"/>
    <property type="match status" value="1"/>
</dbReference>